<evidence type="ECO:0000313" key="1">
    <source>
        <dbReference type="EMBL" id="CDW29818.1"/>
    </source>
</evidence>
<protein>
    <submittedName>
        <fullName evidence="1">Uncharacterized protein</fullName>
    </submittedName>
</protein>
<organism evidence="1">
    <name type="scientific">Lepeophtheirus salmonis</name>
    <name type="common">Salmon louse</name>
    <name type="synonym">Caligus salmonis</name>
    <dbReference type="NCBI Taxonomy" id="72036"/>
    <lineage>
        <taxon>Eukaryota</taxon>
        <taxon>Metazoa</taxon>
        <taxon>Ecdysozoa</taxon>
        <taxon>Arthropoda</taxon>
        <taxon>Crustacea</taxon>
        <taxon>Multicrustacea</taxon>
        <taxon>Hexanauplia</taxon>
        <taxon>Copepoda</taxon>
        <taxon>Siphonostomatoida</taxon>
        <taxon>Caligidae</taxon>
        <taxon>Lepeophtheirus</taxon>
    </lineage>
</organism>
<sequence length="57" mass="6408">FISSLILSALSCILKYTRVIDVQSSPLTSLLIIEHGSSKLVNEAFLDKQQNLDFLER</sequence>
<dbReference type="AlphaFoldDB" id="A0A0K2TUV1"/>
<feature type="non-terminal residue" evidence="1">
    <location>
        <position position="1"/>
    </location>
</feature>
<dbReference type="EMBL" id="HACA01012457">
    <property type="protein sequence ID" value="CDW29818.1"/>
    <property type="molecule type" value="Transcribed_RNA"/>
</dbReference>
<accession>A0A0K2TUV1</accession>
<proteinExistence type="predicted"/>
<reference evidence="1" key="1">
    <citation type="submission" date="2014-05" db="EMBL/GenBank/DDBJ databases">
        <authorList>
            <person name="Chronopoulou M."/>
        </authorList>
    </citation>
    <scope>NUCLEOTIDE SEQUENCE</scope>
    <source>
        <tissue evidence="1">Whole organism</tissue>
    </source>
</reference>
<name>A0A0K2TUV1_LEPSM</name>